<dbReference type="Proteomes" id="UP000245764">
    <property type="component" value="Chromosome 1"/>
</dbReference>
<name>A0A2H1FKK2_ZYMTR</name>
<evidence type="ECO:0000313" key="1">
    <source>
        <dbReference type="EMBL" id="SMR41853.1"/>
    </source>
</evidence>
<accession>A0A2H1FKK2</accession>
<protein>
    <submittedName>
        <fullName evidence="1">Uncharacterized protein</fullName>
    </submittedName>
</protein>
<dbReference type="AlphaFoldDB" id="A0A2H1FKK2"/>
<gene>
    <name evidence="1" type="ORF">ZT1E4_G631</name>
</gene>
<organism evidence="1 2">
    <name type="scientific">Zymoseptoria tritici ST99CH_1E4</name>
    <dbReference type="NCBI Taxonomy" id="1276532"/>
    <lineage>
        <taxon>Eukaryota</taxon>
        <taxon>Fungi</taxon>
        <taxon>Dikarya</taxon>
        <taxon>Ascomycota</taxon>
        <taxon>Pezizomycotina</taxon>
        <taxon>Dothideomycetes</taxon>
        <taxon>Dothideomycetidae</taxon>
        <taxon>Mycosphaerellales</taxon>
        <taxon>Mycosphaerellaceae</taxon>
        <taxon>Zymoseptoria</taxon>
    </lineage>
</organism>
<reference evidence="2" key="1">
    <citation type="submission" date="2017-05" db="EMBL/GenBank/DDBJ databases">
        <authorList>
            <person name="Song R."/>
            <person name="Chenine A.L."/>
            <person name="Ruprecht R.M."/>
        </authorList>
    </citation>
    <scope>NUCLEOTIDE SEQUENCE [LARGE SCALE GENOMIC DNA]</scope>
</reference>
<sequence>MICNKRKAGELHEQSRPTCGKRRLTNPMQALNINEDTDRSYIESLSWTAADFDQTMEDVSYIDMRLEPDTMSIDGLPGQTLDHLYDTLLSCTTDGSRSSMPDLQSIISFLDHDAHASSPATILSHLQSELRHLQTLAFEHLQRHAEAIRHGIGNDSVAGITTDLQGLDERIVGLTALCEGLELEIWRGQQ</sequence>
<dbReference type="EMBL" id="LT854253">
    <property type="protein sequence ID" value="SMR41853.1"/>
    <property type="molecule type" value="Genomic_DNA"/>
</dbReference>
<evidence type="ECO:0000313" key="2">
    <source>
        <dbReference type="Proteomes" id="UP000245764"/>
    </source>
</evidence>
<proteinExistence type="predicted"/>